<dbReference type="InterPro" id="IPR036900">
    <property type="entry name" value="A-D-PHexomutase_C_sf"/>
</dbReference>
<dbReference type="Gene3D" id="3.30.310.50">
    <property type="entry name" value="Alpha-D-phosphohexomutase, C-terminal domain"/>
    <property type="match status" value="1"/>
</dbReference>
<evidence type="ECO:0000256" key="3">
    <source>
        <dbReference type="ARBA" id="ARBA00022679"/>
    </source>
</evidence>
<accession>A0ABV9PZC0</accession>
<sequence>MKAVIMAGGKGTRLRPLTCHLPKPMVPLLDRPCMEYIIDLLKRHGITDIAVTVQYLPQVIKNHFGDGSDFGIRLHYFEETSPLGTAGSVKNAEEFLDETFLVISGDALTDFDLSLAIEYHKAKQAIGTLVLTQVEVPLEYGVVMTQEDGKIIRFLEKPSWSEVFSDTVNTGIYVLEPEILQFFEKGREFDFSKDLFPLVMDKNLPLYGYVADGYWSDVGNLTQYRQTQFDMLDGLVKVNIIGNEEFPGVWMAEDVSIDRGLQIEGPAFIGKGTVIDTGVKIGPYAILGRYNWVEQGAGLERCVIWNRNYIGSASGLSGATLCNGVRIGEGVTVCEDAVIGDKSWIGDMSVIKPAIKIWPQKVIGASTVQQSSLIWGKSASRSMFGGEGINGIPNLEITPEFAGKVASAYGSCLKKGVTVSVSCDEHPFSSILKYSVISSLLAIGVRVRDIGITLAPIARYECRGSDSHGGIHIRKTGTVDDNGVSIQFFDQDGLPIDKGMERKIENALLQEDFVRPDTKGLGLLEQTSHITDPYVWEVLSRIDIDTVRNRGFKVVFHCESPQVMSVMHHILERLGCRVITVFNGEAMLENIVIDNKADLGIQLDTSGQAFRIYTEKGDLLSEEESAVLQSLVAQKDQAAIAVPVSAPSIIEEMMERAGIPVVRTKAVTRSLLEVGKINPLQVYLDGFYLLVSVLEYVAKVESTLHTVMEGLPQFHMSTDEVLCPAEAKGRVMRRLMEEVRGQQLELIDGIKVLTEDGWALILPDSEKAMFKVVAQSSSHVKAVELAEEYKNKIALYQQA</sequence>
<dbReference type="SUPFAM" id="SSF53738">
    <property type="entry name" value="Phosphoglucomutase, first 3 domains"/>
    <property type="match status" value="1"/>
</dbReference>
<feature type="domain" description="Nucleotidyl transferase" evidence="5">
    <location>
        <begin position="2"/>
        <end position="229"/>
    </location>
</feature>
<proteinExistence type="inferred from homology"/>
<dbReference type="SUPFAM" id="SSF55957">
    <property type="entry name" value="Phosphoglucomutase, C-terminal domain"/>
    <property type="match status" value="1"/>
</dbReference>
<dbReference type="InterPro" id="IPR056729">
    <property type="entry name" value="GMPPB_C"/>
</dbReference>
<dbReference type="EMBL" id="JBHSHC010000079">
    <property type="protein sequence ID" value="MFC4767611.1"/>
    <property type="molecule type" value="Genomic_DNA"/>
</dbReference>
<evidence type="ECO:0000256" key="1">
    <source>
        <dbReference type="ARBA" id="ARBA00007274"/>
    </source>
</evidence>
<feature type="domain" description="Mannose-1-phosphate guanyltransferase C-terminal" evidence="7">
    <location>
        <begin position="263"/>
        <end position="370"/>
    </location>
</feature>
<organism evidence="8 9">
    <name type="scientific">Effusibacillus consociatus</name>
    <dbReference type="NCBI Taxonomy" id="1117041"/>
    <lineage>
        <taxon>Bacteria</taxon>
        <taxon>Bacillati</taxon>
        <taxon>Bacillota</taxon>
        <taxon>Bacilli</taxon>
        <taxon>Bacillales</taxon>
        <taxon>Alicyclobacillaceae</taxon>
        <taxon>Effusibacillus</taxon>
    </lineage>
</organism>
<evidence type="ECO:0000256" key="4">
    <source>
        <dbReference type="ARBA" id="ARBA00022737"/>
    </source>
</evidence>
<keyword evidence="9" id="KW-1185">Reference proteome</keyword>
<evidence type="ECO:0000259" key="6">
    <source>
        <dbReference type="Pfam" id="PF02878"/>
    </source>
</evidence>
<dbReference type="InterPro" id="IPR018357">
    <property type="entry name" value="Hexapep_transf_CS"/>
</dbReference>
<dbReference type="PROSITE" id="PS00101">
    <property type="entry name" value="HEXAPEP_TRANSFERASES"/>
    <property type="match status" value="1"/>
</dbReference>
<dbReference type="Gene3D" id="3.40.120.10">
    <property type="entry name" value="Alpha-D-Glucose-1,6-Bisphosphate, subunit A, domain 3"/>
    <property type="match status" value="3"/>
</dbReference>
<dbReference type="Gene3D" id="3.90.550.10">
    <property type="entry name" value="Spore Coat Polysaccharide Biosynthesis Protein SpsA, Chain A"/>
    <property type="match status" value="1"/>
</dbReference>
<dbReference type="InterPro" id="IPR005844">
    <property type="entry name" value="A-D-PHexomutase_a/b/a-I"/>
</dbReference>
<dbReference type="InterPro" id="IPR005835">
    <property type="entry name" value="NTP_transferase_dom"/>
</dbReference>
<evidence type="ECO:0000256" key="2">
    <source>
        <dbReference type="ARBA" id="ARBA00010231"/>
    </source>
</evidence>
<dbReference type="Pfam" id="PF00483">
    <property type="entry name" value="NTP_transferase"/>
    <property type="match status" value="1"/>
</dbReference>
<gene>
    <name evidence="8" type="ORF">ACFO8Q_09580</name>
</gene>
<dbReference type="Gene3D" id="2.160.10.10">
    <property type="entry name" value="Hexapeptide repeat proteins"/>
    <property type="match status" value="1"/>
</dbReference>
<dbReference type="Proteomes" id="UP001596002">
    <property type="component" value="Unassembled WGS sequence"/>
</dbReference>
<dbReference type="Pfam" id="PF25087">
    <property type="entry name" value="GMPPB_C"/>
    <property type="match status" value="1"/>
</dbReference>
<dbReference type="InterPro" id="IPR011004">
    <property type="entry name" value="Trimer_LpxA-like_sf"/>
</dbReference>
<keyword evidence="3" id="KW-0808">Transferase</keyword>
<comment type="caution">
    <text evidence="8">The sequence shown here is derived from an EMBL/GenBank/DDBJ whole genome shotgun (WGS) entry which is preliminary data.</text>
</comment>
<comment type="similarity">
    <text evidence="1">Belongs to the transferase hexapeptide repeat family.</text>
</comment>
<dbReference type="SUPFAM" id="SSF51161">
    <property type="entry name" value="Trimeric LpxA-like enzymes"/>
    <property type="match status" value="1"/>
</dbReference>
<dbReference type="Pfam" id="PF02878">
    <property type="entry name" value="PGM_PMM_I"/>
    <property type="match status" value="1"/>
</dbReference>
<feature type="domain" description="Alpha-D-phosphohexomutase alpha/beta/alpha" evidence="6">
    <location>
        <begin position="382"/>
        <end position="513"/>
    </location>
</feature>
<dbReference type="CDD" id="cd04181">
    <property type="entry name" value="NTP_transferase"/>
    <property type="match status" value="1"/>
</dbReference>
<evidence type="ECO:0000313" key="9">
    <source>
        <dbReference type="Proteomes" id="UP001596002"/>
    </source>
</evidence>
<dbReference type="PANTHER" id="PTHR22572">
    <property type="entry name" value="SUGAR-1-PHOSPHATE GUANYL TRANSFERASE"/>
    <property type="match status" value="1"/>
</dbReference>
<name>A0ABV9PZC0_9BACL</name>
<reference evidence="9" key="1">
    <citation type="journal article" date="2019" name="Int. J. Syst. Evol. Microbiol.">
        <title>The Global Catalogue of Microorganisms (GCM) 10K type strain sequencing project: providing services to taxonomists for standard genome sequencing and annotation.</title>
        <authorList>
            <consortium name="The Broad Institute Genomics Platform"/>
            <consortium name="The Broad Institute Genome Sequencing Center for Infectious Disease"/>
            <person name="Wu L."/>
            <person name="Ma J."/>
        </authorList>
    </citation>
    <scope>NUCLEOTIDE SEQUENCE [LARGE SCALE GENOMIC DNA]</scope>
    <source>
        <strain evidence="9">WYCCWR 12678</strain>
    </source>
</reference>
<dbReference type="InterPro" id="IPR016055">
    <property type="entry name" value="A-D-PHexomutase_a/b/a-I/II/III"/>
</dbReference>
<dbReference type="InterPro" id="IPR050486">
    <property type="entry name" value="Mannose-1P_guanyltransferase"/>
</dbReference>
<keyword evidence="4" id="KW-0677">Repeat</keyword>
<comment type="similarity">
    <text evidence="2">Belongs to the phosphohexose mutase family.</text>
</comment>
<evidence type="ECO:0000259" key="7">
    <source>
        <dbReference type="Pfam" id="PF25087"/>
    </source>
</evidence>
<dbReference type="SUPFAM" id="SSF53448">
    <property type="entry name" value="Nucleotide-diphospho-sugar transferases"/>
    <property type="match status" value="1"/>
</dbReference>
<dbReference type="InterPro" id="IPR029044">
    <property type="entry name" value="Nucleotide-diphossugar_trans"/>
</dbReference>
<protein>
    <submittedName>
        <fullName evidence="8">Sugar phosphate nucleotidyltransferase</fullName>
    </submittedName>
</protein>
<evidence type="ECO:0000259" key="5">
    <source>
        <dbReference type="Pfam" id="PF00483"/>
    </source>
</evidence>
<dbReference type="RefSeq" id="WP_380025533.1">
    <property type="nucleotide sequence ID" value="NZ_JBHSHC010000079.1"/>
</dbReference>
<evidence type="ECO:0000313" key="8">
    <source>
        <dbReference type="EMBL" id="MFC4767611.1"/>
    </source>
</evidence>